<dbReference type="EMBL" id="CP008889">
    <property type="protein sequence ID" value="AIF41079.1"/>
    <property type="molecule type" value="Genomic_DNA"/>
</dbReference>
<dbReference type="KEGG" id="dni:HX89_09120"/>
<keyword evidence="3" id="KW-1185">Reference proteome</keyword>
<evidence type="ECO:0000313" key="3">
    <source>
        <dbReference type="Proteomes" id="UP000027986"/>
    </source>
</evidence>
<dbReference type="eggNOG" id="ENOG5032RYJ">
    <property type="taxonomic scope" value="Bacteria"/>
</dbReference>
<dbReference type="Pfam" id="PF13811">
    <property type="entry name" value="DUF4186"/>
    <property type="match status" value="1"/>
</dbReference>
<dbReference type="OrthoDB" id="3781311at2"/>
<name>A0A075JGR2_9MICO</name>
<gene>
    <name evidence="2" type="ORF">HX89_09120</name>
</gene>
<dbReference type="HOGENOM" id="CLU_132148_1_0_11"/>
<protein>
    <recommendedName>
        <fullName evidence="4">DUF4186 domain-containing protein</fullName>
    </recommendedName>
</protein>
<dbReference type="InterPro" id="IPR020378">
    <property type="entry name" value="DUF4186"/>
</dbReference>
<dbReference type="GeneID" id="41841299"/>
<sequence length="162" mass="18221">MPDPRPRSSTPTLATRSVETLDGALDRIGRSSFRAKFHLSPADARYARDRGRREIETHAARFIGERLAAADPDNDGRQTPMRGHPVFLAQHATATCCRGCLAKHHGIVKHHPLTDEHQVYVVAVIMRWIERELRRLPHDSCRAPLPPSKHRRPGMSSDAALF</sequence>
<evidence type="ECO:0008006" key="4">
    <source>
        <dbReference type="Google" id="ProtNLM"/>
    </source>
</evidence>
<dbReference type="RefSeq" id="WP_051805966.1">
    <property type="nucleotide sequence ID" value="NZ_CP008889.1"/>
</dbReference>
<proteinExistence type="predicted"/>
<dbReference type="AlphaFoldDB" id="A0A075JGR2"/>
<feature type="region of interest" description="Disordered" evidence="1">
    <location>
        <begin position="139"/>
        <end position="162"/>
    </location>
</feature>
<dbReference type="Proteomes" id="UP000027986">
    <property type="component" value="Chromosome"/>
</dbReference>
<evidence type="ECO:0000313" key="2">
    <source>
        <dbReference type="EMBL" id="AIF41079.1"/>
    </source>
</evidence>
<evidence type="ECO:0000256" key="1">
    <source>
        <dbReference type="SAM" id="MobiDB-lite"/>
    </source>
</evidence>
<reference evidence="2 3" key="1">
    <citation type="submission" date="2014-07" db="EMBL/GenBank/DDBJ databases">
        <title>Genome Sequencing of Dermacoccus nishinomiyaensis.</title>
        <authorList>
            <person name="Hong K.W."/>
            <person name="Chan K.G."/>
        </authorList>
    </citation>
    <scope>NUCLEOTIDE SEQUENCE [LARGE SCALE GENOMIC DNA]</scope>
    <source>
        <strain evidence="2 3">M25</strain>
    </source>
</reference>
<organism evidence="2 3">
    <name type="scientific">Dermacoccus nishinomiyaensis</name>
    <dbReference type="NCBI Taxonomy" id="1274"/>
    <lineage>
        <taxon>Bacteria</taxon>
        <taxon>Bacillati</taxon>
        <taxon>Actinomycetota</taxon>
        <taxon>Actinomycetes</taxon>
        <taxon>Micrococcales</taxon>
        <taxon>Dermacoccaceae</taxon>
        <taxon>Dermacoccus</taxon>
    </lineage>
</organism>
<accession>A0A075JGR2</accession>